<dbReference type="EMBL" id="FNAC01000002">
    <property type="protein sequence ID" value="SDC59333.1"/>
    <property type="molecule type" value="Genomic_DNA"/>
</dbReference>
<evidence type="ECO:0008006" key="4">
    <source>
        <dbReference type="Google" id="ProtNLM"/>
    </source>
</evidence>
<keyword evidence="1" id="KW-0472">Membrane</keyword>
<evidence type="ECO:0000313" key="2">
    <source>
        <dbReference type="EMBL" id="SDC59333.1"/>
    </source>
</evidence>
<feature type="transmembrane region" description="Helical" evidence="1">
    <location>
        <begin position="36"/>
        <end position="53"/>
    </location>
</feature>
<gene>
    <name evidence="2" type="ORF">SAMN04488104_100280</name>
</gene>
<proteinExistence type="predicted"/>
<sequence>MQKKYLLLFLLSAVLFLLLRFPYREFVYSYQVFDYYIADTSPNLFALLLYVFYHKWRHPNKESSLFLILGALGGLIFYEIVIQPMILIQTFDEKDIVASALGSIICSVICMKVEDQKLGDFLKLKY</sequence>
<dbReference type="AlphaFoldDB" id="A0A1G6MUU0"/>
<organism evidence="2 3">
    <name type="scientific">Algoriphagus faecimaris</name>
    <dbReference type="NCBI Taxonomy" id="686796"/>
    <lineage>
        <taxon>Bacteria</taxon>
        <taxon>Pseudomonadati</taxon>
        <taxon>Bacteroidota</taxon>
        <taxon>Cytophagia</taxon>
        <taxon>Cytophagales</taxon>
        <taxon>Cyclobacteriaceae</taxon>
        <taxon>Algoriphagus</taxon>
    </lineage>
</organism>
<dbReference type="OrthoDB" id="1050370at2"/>
<feature type="transmembrane region" description="Helical" evidence="1">
    <location>
        <begin position="65"/>
        <end position="90"/>
    </location>
</feature>
<evidence type="ECO:0000256" key="1">
    <source>
        <dbReference type="SAM" id="Phobius"/>
    </source>
</evidence>
<reference evidence="3" key="1">
    <citation type="submission" date="2016-10" db="EMBL/GenBank/DDBJ databases">
        <authorList>
            <person name="Varghese N."/>
            <person name="Submissions S."/>
        </authorList>
    </citation>
    <scope>NUCLEOTIDE SEQUENCE [LARGE SCALE GENOMIC DNA]</scope>
    <source>
        <strain evidence="3">DSM 23095</strain>
    </source>
</reference>
<dbReference type="STRING" id="686796.SAMN04488104_100280"/>
<keyword evidence="1" id="KW-0812">Transmembrane</keyword>
<accession>A0A1G6MUU0</accession>
<protein>
    <recommendedName>
        <fullName evidence="4">VanZ like family protein</fullName>
    </recommendedName>
</protein>
<dbReference type="Proteomes" id="UP000199060">
    <property type="component" value="Unassembled WGS sequence"/>
</dbReference>
<keyword evidence="3" id="KW-1185">Reference proteome</keyword>
<name>A0A1G6MUU0_9BACT</name>
<keyword evidence="1" id="KW-1133">Transmembrane helix</keyword>
<dbReference type="RefSeq" id="WP_087937702.1">
    <property type="nucleotide sequence ID" value="NZ_FNAC01000002.1"/>
</dbReference>
<evidence type="ECO:0000313" key="3">
    <source>
        <dbReference type="Proteomes" id="UP000199060"/>
    </source>
</evidence>